<feature type="compositionally biased region" description="Polar residues" evidence="1">
    <location>
        <begin position="9"/>
        <end position="30"/>
    </location>
</feature>
<dbReference type="Proteomes" id="UP000184330">
    <property type="component" value="Unassembled WGS sequence"/>
</dbReference>
<evidence type="ECO:0000259" key="2">
    <source>
        <dbReference type="Pfam" id="PF20150"/>
    </source>
</evidence>
<protein>
    <recommendedName>
        <fullName evidence="2">2EXR domain-containing protein</fullName>
    </recommendedName>
</protein>
<dbReference type="OrthoDB" id="3473305at2759"/>
<evidence type="ECO:0000313" key="3">
    <source>
        <dbReference type="EMBL" id="CZR66005.1"/>
    </source>
</evidence>
<accession>A0A1L7XLS6</accession>
<dbReference type="AlphaFoldDB" id="A0A1L7XLS6"/>
<gene>
    <name evidence="3" type="ORF">PAC_15905</name>
</gene>
<keyword evidence="4" id="KW-1185">Reference proteome</keyword>
<proteinExistence type="predicted"/>
<organism evidence="3 4">
    <name type="scientific">Phialocephala subalpina</name>
    <dbReference type="NCBI Taxonomy" id="576137"/>
    <lineage>
        <taxon>Eukaryota</taxon>
        <taxon>Fungi</taxon>
        <taxon>Dikarya</taxon>
        <taxon>Ascomycota</taxon>
        <taxon>Pezizomycotina</taxon>
        <taxon>Leotiomycetes</taxon>
        <taxon>Helotiales</taxon>
        <taxon>Mollisiaceae</taxon>
        <taxon>Phialocephala</taxon>
        <taxon>Phialocephala fortinii species complex</taxon>
    </lineage>
</organism>
<dbReference type="InterPro" id="IPR045518">
    <property type="entry name" value="2EXR"/>
</dbReference>
<dbReference type="EMBL" id="FJOG01000034">
    <property type="protein sequence ID" value="CZR66005.1"/>
    <property type="molecule type" value="Genomic_DNA"/>
</dbReference>
<dbReference type="Pfam" id="PF20150">
    <property type="entry name" value="2EXR"/>
    <property type="match status" value="1"/>
</dbReference>
<dbReference type="PANTHER" id="PTHR35910">
    <property type="entry name" value="2EXR DOMAIN-CONTAINING PROTEIN"/>
    <property type="match status" value="1"/>
</dbReference>
<dbReference type="PANTHER" id="PTHR35910:SF6">
    <property type="entry name" value="2EXR DOMAIN-CONTAINING PROTEIN"/>
    <property type="match status" value="1"/>
</dbReference>
<evidence type="ECO:0000256" key="1">
    <source>
        <dbReference type="SAM" id="MobiDB-lite"/>
    </source>
</evidence>
<sequence length="302" mass="34761">MYSSHHNHTSSFDNTPTHYLSNTTNPNESSQPKRKRRSAALPPKLTEFHPFPDLPIELRSIIWKEACFVSRDVDIWMRYQGEVRLDQIPEAEGLEVFLPHPYHSRSQAPSILQVDQESRAEGLRWYRLEFGTNMRIGGLSYVLPPKIYINWEVDRLCLMDASCISRTWAFRHDEVSFSDICRQNGLKVLALNLCDGPNIWGLASTNKIATALRNMRLKDLVLFQHGSYRHHPRFTLEPFRKVKRDGTLTKEKAPNTHEVVKRTRDEIVSVWDEIEADKAAADQGIVDEGEAGLLPRAKITLM</sequence>
<feature type="region of interest" description="Disordered" evidence="1">
    <location>
        <begin position="1"/>
        <end position="44"/>
    </location>
</feature>
<reference evidence="3 4" key="1">
    <citation type="submission" date="2016-03" db="EMBL/GenBank/DDBJ databases">
        <authorList>
            <person name="Ploux O."/>
        </authorList>
    </citation>
    <scope>NUCLEOTIDE SEQUENCE [LARGE SCALE GENOMIC DNA]</scope>
    <source>
        <strain evidence="3 4">UAMH 11012</strain>
    </source>
</reference>
<evidence type="ECO:0000313" key="4">
    <source>
        <dbReference type="Proteomes" id="UP000184330"/>
    </source>
</evidence>
<name>A0A1L7XLS6_9HELO</name>
<feature type="domain" description="2EXR" evidence="2">
    <location>
        <begin position="48"/>
        <end position="156"/>
    </location>
</feature>